<reference evidence="2 3" key="1">
    <citation type="submission" date="2016-04" db="EMBL/GenBank/DDBJ databases">
        <title>Genome analyses suggest a sexual origin of heterokaryosis in a supposedly ancient asexual fungus.</title>
        <authorList>
            <person name="Ropars J."/>
            <person name="Sedzielewska K."/>
            <person name="Noel J."/>
            <person name="Charron P."/>
            <person name="Farinelli L."/>
            <person name="Marton T."/>
            <person name="Kruger M."/>
            <person name="Pelin A."/>
            <person name="Brachmann A."/>
            <person name="Corradi N."/>
        </authorList>
    </citation>
    <scope>NUCLEOTIDE SEQUENCE [LARGE SCALE GENOMIC DNA]</scope>
    <source>
        <strain evidence="2 3">C2</strain>
    </source>
</reference>
<dbReference type="AlphaFoldDB" id="A0A2N1ME31"/>
<gene>
    <name evidence="2" type="ORF">RhiirC2_794266</name>
</gene>
<evidence type="ECO:0000259" key="1">
    <source>
        <dbReference type="Pfam" id="PF24209"/>
    </source>
</evidence>
<dbReference type="VEuPathDB" id="FungiDB:FUN_022822"/>
<sequence length="205" mass="24075">MLMIIGYDITFNFDRPDFNIQFKIEKHYFRASDIQTKKYTLKSDSTHCFGIPVLRKLDDPNNPLVIGHHFYNSGNDKNERTGLYTFSYCLKNNRFAYLPDFDFHIFVILDYSSNYSGMSSINHSKFIKNILTKHVSLSPKFISLYSTKENNCGSILKFNGVKIKCFNFTKDKCKSKISKDNFKYAYFDPSQDKDLITYMKNLKIK</sequence>
<dbReference type="Pfam" id="PF24209">
    <property type="entry name" value="DUF7431"/>
    <property type="match status" value="1"/>
</dbReference>
<accession>A0A2N1ME31</accession>
<proteinExistence type="predicted"/>
<dbReference type="EMBL" id="LLXL01002855">
    <property type="protein sequence ID" value="PKK59819.1"/>
    <property type="molecule type" value="Genomic_DNA"/>
</dbReference>
<evidence type="ECO:0000313" key="2">
    <source>
        <dbReference type="EMBL" id="PKK59819.1"/>
    </source>
</evidence>
<organism evidence="2 3">
    <name type="scientific">Rhizophagus irregularis</name>
    <dbReference type="NCBI Taxonomy" id="588596"/>
    <lineage>
        <taxon>Eukaryota</taxon>
        <taxon>Fungi</taxon>
        <taxon>Fungi incertae sedis</taxon>
        <taxon>Mucoromycota</taxon>
        <taxon>Glomeromycotina</taxon>
        <taxon>Glomeromycetes</taxon>
        <taxon>Glomerales</taxon>
        <taxon>Glomeraceae</taxon>
        <taxon>Rhizophagus</taxon>
    </lineage>
</organism>
<evidence type="ECO:0000313" key="3">
    <source>
        <dbReference type="Proteomes" id="UP000233469"/>
    </source>
</evidence>
<feature type="domain" description="DUF7431" evidence="1">
    <location>
        <begin position="2"/>
        <end position="167"/>
    </location>
</feature>
<dbReference type="VEuPathDB" id="FungiDB:RhiirA1_465061"/>
<name>A0A2N1ME31_9GLOM</name>
<dbReference type="InterPro" id="IPR055854">
    <property type="entry name" value="DUF7431"/>
</dbReference>
<reference evidence="2 3" key="2">
    <citation type="submission" date="2017-10" db="EMBL/GenBank/DDBJ databases">
        <title>Extensive intraspecific genome diversity in a model arbuscular mycorrhizal fungus.</title>
        <authorList>
            <person name="Chen E.C.H."/>
            <person name="Morin E."/>
            <person name="Baudet D."/>
            <person name="Noel J."/>
            <person name="Ndikumana S."/>
            <person name="Charron P."/>
            <person name="St-Onge C."/>
            <person name="Giorgi J."/>
            <person name="Grigoriev I.V."/>
            <person name="Roux C."/>
            <person name="Martin F.M."/>
            <person name="Corradi N."/>
        </authorList>
    </citation>
    <scope>NUCLEOTIDE SEQUENCE [LARGE SCALE GENOMIC DNA]</scope>
    <source>
        <strain evidence="2 3">C2</strain>
    </source>
</reference>
<protein>
    <recommendedName>
        <fullName evidence="1">DUF7431 domain-containing protein</fullName>
    </recommendedName>
</protein>
<dbReference type="Proteomes" id="UP000233469">
    <property type="component" value="Unassembled WGS sequence"/>
</dbReference>
<comment type="caution">
    <text evidence="2">The sequence shown here is derived from an EMBL/GenBank/DDBJ whole genome shotgun (WGS) entry which is preliminary data.</text>
</comment>
<dbReference type="VEuPathDB" id="FungiDB:RhiirFUN_025199"/>